<proteinExistence type="predicted"/>
<dbReference type="EMBL" id="JAAKFY010000008">
    <property type="protein sequence ID" value="KAF3853073.1"/>
    <property type="molecule type" value="Genomic_DNA"/>
</dbReference>
<gene>
    <name evidence="2" type="ORF">F7725_013761</name>
</gene>
<evidence type="ECO:0000256" key="1">
    <source>
        <dbReference type="SAM" id="MobiDB-lite"/>
    </source>
</evidence>
<evidence type="ECO:0000313" key="3">
    <source>
        <dbReference type="Proteomes" id="UP000518266"/>
    </source>
</evidence>
<sequence length="103" mass="11763">MFFFFQNRHLGVKLLLGPGVAVLTALRSLTFTRVAPLLALLHRRTRQRSAHTGKHTYSDPSKLNAKKQPGLRRSCDPWAKAQCDPFLLQWPLESVSWIQEPVL</sequence>
<reference evidence="2 3" key="1">
    <citation type="submission" date="2020-03" db="EMBL/GenBank/DDBJ databases">
        <title>Dissostichus mawsoni Genome sequencing and assembly.</title>
        <authorList>
            <person name="Park H."/>
        </authorList>
    </citation>
    <scope>NUCLEOTIDE SEQUENCE [LARGE SCALE GENOMIC DNA]</scope>
    <source>
        <strain evidence="2">DM0001</strain>
        <tissue evidence="2">Muscle</tissue>
    </source>
</reference>
<comment type="caution">
    <text evidence="2">The sequence shown here is derived from an EMBL/GenBank/DDBJ whole genome shotgun (WGS) entry which is preliminary data.</text>
</comment>
<keyword evidence="3" id="KW-1185">Reference proteome</keyword>
<organism evidence="2 3">
    <name type="scientific">Dissostichus mawsoni</name>
    <name type="common">Antarctic cod</name>
    <dbReference type="NCBI Taxonomy" id="36200"/>
    <lineage>
        <taxon>Eukaryota</taxon>
        <taxon>Metazoa</taxon>
        <taxon>Chordata</taxon>
        <taxon>Craniata</taxon>
        <taxon>Vertebrata</taxon>
        <taxon>Euteleostomi</taxon>
        <taxon>Actinopterygii</taxon>
        <taxon>Neopterygii</taxon>
        <taxon>Teleostei</taxon>
        <taxon>Neoteleostei</taxon>
        <taxon>Acanthomorphata</taxon>
        <taxon>Eupercaria</taxon>
        <taxon>Perciformes</taxon>
        <taxon>Notothenioidei</taxon>
        <taxon>Nototheniidae</taxon>
        <taxon>Dissostichus</taxon>
    </lineage>
</organism>
<feature type="region of interest" description="Disordered" evidence="1">
    <location>
        <begin position="46"/>
        <end position="71"/>
    </location>
</feature>
<dbReference type="Proteomes" id="UP000518266">
    <property type="component" value="Unassembled WGS sequence"/>
</dbReference>
<protein>
    <submittedName>
        <fullName evidence="2">Uncharacterized protein</fullName>
    </submittedName>
</protein>
<name>A0A7J5YV39_DISMA</name>
<evidence type="ECO:0000313" key="2">
    <source>
        <dbReference type="EMBL" id="KAF3853073.1"/>
    </source>
</evidence>
<dbReference type="AlphaFoldDB" id="A0A7J5YV39"/>
<accession>A0A7J5YV39</accession>